<dbReference type="GO" id="GO:0016887">
    <property type="term" value="F:ATP hydrolysis activity"/>
    <property type="evidence" value="ECO:0007669"/>
    <property type="project" value="InterPro"/>
</dbReference>
<dbReference type="KEGG" id="git:C6V83_17540"/>
<organism evidence="6 7">
    <name type="scientific">Gordonia iterans</name>
    <dbReference type="NCBI Taxonomy" id="1004901"/>
    <lineage>
        <taxon>Bacteria</taxon>
        <taxon>Bacillati</taxon>
        <taxon>Actinomycetota</taxon>
        <taxon>Actinomycetes</taxon>
        <taxon>Mycobacteriales</taxon>
        <taxon>Gordoniaceae</taxon>
        <taxon>Gordonia</taxon>
    </lineage>
</organism>
<dbReference type="Pfam" id="PF00005">
    <property type="entry name" value="ABC_tran"/>
    <property type="match status" value="1"/>
</dbReference>
<evidence type="ECO:0000259" key="5">
    <source>
        <dbReference type="PROSITE" id="PS50893"/>
    </source>
</evidence>
<dbReference type="GO" id="GO:0005524">
    <property type="term" value="F:ATP binding"/>
    <property type="evidence" value="ECO:0007669"/>
    <property type="project" value="UniProtKB-KW"/>
</dbReference>
<dbReference type="Proteomes" id="UP000239814">
    <property type="component" value="Chromosome"/>
</dbReference>
<dbReference type="PANTHER" id="PTHR43335">
    <property type="entry name" value="ABC TRANSPORTER, ATP-BINDING PROTEIN"/>
    <property type="match status" value="1"/>
</dbReference>
<dbReference type="InterPro" id="IPR027417">
    <property type="entry name" value="P-loop_NTPase"/>
</dbReference>
<feature type="domain" description="ABC transporter" evidence="5">
    <location>
        <begin position="1"/>
        <end position="236"/>
    </location>
</feature>
<dbReference type="SUPFAM" id="SSF52540">
    <property type="entry name" value="P-loop containing nucleoside triphosphate hydrolases"/>
    <property type="match status" value="1"/>
</dbReference>
<dbReference type="OrthoDB" id="9804819at2"/>
<keyword evidence="2" id="KW-0813">Transport</keyword>
<dbReference type="PROSITE" id="PS00211">
    <property type="entry name" value="ABC_TRANSPORTER_1"/>
    <property type="match status" value="1"/>
</dbReference>
<proteinExistence type="inferred from homology"/>
<evidence type="ECO:0000256" key="3">
    <source>
        <dbReference type="ARBA" id="ARBA00022741"/>
    </source>
</evidence>
<evidence type="ECO:0000256" key="1">
    <source>
        <dbReference type="ARBA" id="ARBA00005417"/>
    </source>
</evidence>
<dbReference type="SMART" id="SM00382">
    <property type="entry name" value="AAA"/>
    <property type="match status" value="1"/>
</dbReference>
<dbReference type="InterPro" id="IPR003593">
    <property type="entry name" value="AAA+_ATPase"/>
</dbReference>
<keyword evidence="3" id="KW-0547">Nucleotide-binding</keyword>
<dbReference type="EMBL" id="CP027433">
    <property type="protein sequence ID" value="AVM02352.1"/>
    <property type="molecule type" value="Genomic_DNA"/>
</dbReference>
<dbReference type="PANTHER" id="PTHR43335:SF4">
    <property type="entry name" value="ABC TRANSPORTER, ATP-BINDING PROTEIN"/>
    <property type="match status" value="1"/>
</dbReference>
<keyword evidence="4" id="KW-0067">ATP-binding</keyword>
<protein>
    <submittedName>
        <fullName evidence="6">ABC transporter</fullName>
    </submittedName>
</protein>
<evidence type="ECO:0000256" key="4">
    <source>
        <dbReference type="ARBA" id="ARBA00022840"/>
    </source>
</evidence>
<gene>
    <name evidence="6" type="ORF">C6V83_17540</name>
</gene>
<evidence type="ECO:0000313" key="7">
    <source>
        <dbReference type="Proteomes" id="UP000239814"/>
    </source>
</evidence>
<sequence>MEVRDLRVDLGGRTVLHDVDLTVSGGEVVYLLGRNGAGKSTLLRSICGMVTPRSGSVFIGGTPVRSLGSPARRLGMHLGIETVHPGHTARRHLRWVAAAAGLPRSRVDDVLDITGVAAYGDRRIGGYSLGMRQRLGIATALLPDAHALVFDEPLNGLDVEGIVWFRSLLTELASRGRGVVVATHLLAEVQRSAGDSASPERPVARVVLVDRGTTSPAVGVSGFVGEHADLEAAYLAALGPAETGALA</sequence>
<dbReference type="InterPro" id="IPR017871">
    <property type="entry name" value="ABC_transporter-like_CS"/>
</dbReference>
<name>A0A2S0KKZ3_9ACTN</name>
<evidence type="ECO:0000256" key="2">
    <source>
        <dbReference type="ARBA" id="ARBA00022448"/>
    </source>
</evidence>
<evidence type="ECO:0000313" key="6">
    <source>
        <dbReference type="EMBL" id="AVM02352.1"/>
    </source>
</evidence>
<accession>A0A2S0KKZ3</accession>
<comment type="similarity">
    <text evidence="1">Belongs to the ABC transporter superfamily.</text>
</comment>
<reference evidence="6 7" key="1">
    <citation type="submission" date="2018-03" db="EMBL/GenBank/DDBJ databases">
        <title>Characteristics and genome of n-alkane degrading marine bacteria Gordonia iterans isolated from crude oil contaminated in Tae-an, South Korea.</title>
        <authorList>
            <person name="Lee S.-S."/>
            <person name="Kim H."/>
        </authorList>
    </citation>
    <scope>NUCLEOTIDE SEQUENCE [LARGE SCALE GENOMIC DNA]</scope>
    <source>
        <strain evidence="6 7">Co17</strain>
    </source>
</reference>
<dbReference type="AlphaFoldDB" id="A0A2S0KKZ3"/>
<dbReference type="Gene3D" id="3.40.50.300">
    <property type="entry name" value="P-loop containing nucleotide triphosphate hydrolases"/>
    <property type="match status" value="1"/>
</dbReference>
<dbReference type="InterPro" id="IPR003439">
    <property type="entry name" value="ABC_transporter-like_ATP-bd"/>
</dbReference>
<keyword evidence="7" id="KW-1185">Reference proteome</keyword>
<dbReference type="PROSITE" id="PS50893">
    <property type="entry name" value="ABC_TRANSPORTER_2"/>
    <property type="match status" value="1"/>
</dbReference>